<evidence type="ECO:0000313" key="3">
    <source>
        <dbReference type="Proteomes" id="UP000799640"/>
    </source>
</evidence>
<evidence type="ECO:0000256" key="1">
    <source>
        <dbReference type="SAM" id="MobiDB-lite"/>
    </source>
</evidence>
<feature type="region of interest" description="Disordered" evidence="1">
    <location>
        <begin position="68"/>
        <end position="96"/>
    </location>
</feature>
<proteinExistence type="predicted"/>
<sequence>MDSKTIKESAPLAEEESMPGFLISKYQTYLPTKRTKPSRGLFGAGGHWIVKAFINVIDLLRGMAANRQDGEDQDDASDAQSFATAETHQSAAPRRYQLGILPPEQEDEKSSGSGIIGGDGPWNSPFLLFGLKWFPNAPSAGRLIHGNYIVRAVEVYIYARVGKRRRFCASEFFSPTRTFTESGINEASIVSSFVGTPVQSEPVQAGDAQMLEEELILKVDSILHLSIRIPTAMLLPARSVIPKHMVLKTGTVIPKGTVMGEFALYTPGLAPASQLARLSSE</sequence>
<reference evidence="2" key="1">
    <citation type="journal article" date="2020" name="Stud. Mycol.">
        <title>101 Dothideomycetes genomes: a test case for predicting lifestyles and emergence of pathogens.</title>
        <authorList>
            <person name="Haridas S."/>
            <person name="Albert R."/>
            <person name="Binder M."/>
            <person name="Bloem J."/>
            <person name="Labutti K."/>
            <person name="Salamov A."/>
            <person name="Andreopoulos B."/>
            <person name="Baker S."/>
            <person name="Barry K."/>
            <person name="Bills G."/>
            <person name="Bluhm B."/>
            <person name="Cannon C."/>
            <person name="Castanera R."/>
            <person name="Culley D."/>
            <person name="Daum C."/>
            <person name="Ezra D."/>
            <person name="Gonzalez J."/>
            <person name="Henrissat B."/>
            <person name="Kuo A."/>
            <person name="Liang C."/>
            <person name="Lipzen A."/>
            <person name="Lutzoni F."/>
            <person name="Magnuson J."/>
            <person name="Mondo S."/>
            <person name="Nolan M."/>
            <person name="Ohm R."/>
            <person name="Pangilinan J."/>
            <person name="Park H.-J."/>
            <person name="Ramirez L."/>
            <person name="Alfaro M."/>
            <person name="Sun H."/>
            <person name="Tritt A."/>
            <person name="Yoshinaga Y."/>
            <person name="Zwiers L.-H."/>
            <person name="Turgeon B."/>
            <person name="Goodwin S."/>
            <person name="Spatafora J."/>
            <person name="Crous P."/>
            <person name="Grigoriev I."/>
        </authorList>
    </citation>
    <scope>NUCLEOTIDE SEQUENCE</scope>
    <source>
        <strain evidence="2">CBS 262.69</strain>
    </source>
</reference>
<keyword evidence="3" id="KW-1185">Reference proteome</keyword>
<evidence type="ECO:0000313" key="2">
    <source>
        <dbReference type="EMBL" id="KAF2397838.1"/>
    </source>
</evidence>
<dbReference type="Proteomes" id="UP000799640">
    <property type="component" value="Unassembled WGS sequence"/>
</dbReference>
<organism evidence="2 3">
    <name type="scientific">Trichodelitschia bisporula</name>
    <dbReference type="NCBI Taxonomy" id="703511"/>
    <lineage>
        <taxon>Eukaryota</taxon>
        <taxon>Fungi</taxon>
        <taxon>Dikarya</taxon>
        <taxon>Ascomycota</taxon>
        <taxon>Pezizomycotina</taxon>
        <taxon>Dothideomycetes</taxon>
        <taxon>Dothideomycetes incertae sedis</taxon>
        <taxon>Phaeotrichales</taxon>
        <taxon>Phaeotrichaceae</taxon>
        <taxon>Trichodelitschia</taxon>
    </lineage>
</organism>
<protein>
    <submittedName>
        <fullName evidence="2">Uncharacterized protein</fullName>
    </submittedName>
</protein>
<accession>A0A6G1HP55</accession>
<gene>
    <name evidence="2" type="ORF">EJ06DRAFT_565979</name>
</gene>
<dbReference type="AlphaFoldDB" id="A0A6G1HP55"/>
<name>A0A6G1HP55_9PEZI</name>
<dbReference type="EMBL" id="ML996702">
    <property type="protein sequence ID" value="KAF2397838.1"/>
    <property type="molecule type" value="Genomic_DNA"/>
</dbReference>